<feature type="signal peptide" evidence="2">
    <location>
        <begin position="1"/>
        <end position="18"/>
    </location>
</feature>
<proteinExistence type="inferred from homology"/>
<dbReference type="OrthoDB" id="5820709at2759"/>
<dbReference type="GO" id="GO:0007606">
    <property type="term" value="P:sensory perception of chemical stimulus"/>
    <property type="evidence" value="ECO:0007669"/>
    <property type="project" value="InterPro"/>
</dbReference>
<dbReference type="PANTHER" id="PTHR47518">
    <property type="entry name" value="SERPENTINE RECEPTOR CLASS EPSILON-13-RELATED"/>
    <property type="match status" value="1"/>
</dbReference>
<evidence type="ECO:0000256" key="2">
    <source>
        <dbReference type="SAM" id="SignalP"/>
    </source>
</evidence>
<keyword evidence="4" id="KW-1185">Reference proteome</keyword>
<dbReference type="PANTHER" id="PTHR47518:SF9">
    <property type="entry name" value="SERPENTINE RECEPTOR, CLASS T"/>
    <property type="match status" value="1"/>
</dbReference>
<reference evidence="3 4" key="1">
    <citation type="submission" date="2014-03" db="EMBL/GenBank/DDBJ databases">
        <title>Draft genome of the hookworm Oesophagostomum dentatum.</title>
        <authorList>
            <person name="Mitreva M."/>
        </authorList>
    </citation>
    <scope>NUCLEOTIDE SEQUENCE [LARGE SCALE GENOMIC DNA]</scope>
    <source>
        <strain evidence="3 4">OD-Hann</strain>
    </source>
</reference>
<dbReference type="Proteomes" id="UP000053660">
    <property type="component" value="Unassembled WGS sequence"/>
</dbReference>
<dbReference type="InterPro" id="IPR052854">
    <property type="entry name" value="Serpentine_rcpt_epsilon"/>
</dbReference>
<dbReference type="AlphaFoldDB" id="A0A0B1TCN1"/>
<dbReference type="GO" id="GO:0016020">
    <property type="term" value="C:membrane"/>
    <property type="evidence" value="ECO:0007669"/>
    <property type="project" value="InterPro"/>
</dbReference>
<evidence type="ECO:0000313" key="3">
    <source>
        <dbReference type="EMBL" id="KHJ95039.1"/>
    </source>
</evidence>
<sequence length="91" mass="10174">MFQCLVALLVVNRRLTLSTRGVGSLSSRYQITENVRALRLLVPVVILDTSVVSTDMIGSQFFEVDVSFETEKCLTTKAYVVAYTLLRLVSK</sequence>
<protein>
    <recommendedName>
        <fullName evidence="5">Secreted protein</fullName>
    </recommendedName>
</protein>
<dbReference type="InterPro" id="IPR004151">
    <property type="entry name" value="7TM_GPCR_serpentine_rcpt_Sre"/>
</dbReference>
<name>A0A0B1TCN1_OESDE</name>
<accession>A0A0B1TCN1</accession>
<evidence type="ECO:0000313" key="4">
    <source>
        <dbReference type="Proteomes" id="UP000053660"/>
    </source>
</evidence>
<feature type="chain" id="PRO_5002065838" description="Secreted protein" evidence="2">
    <location>
        <begin position="19"/>
        <end position="91"/>
    </location>
</feature>
<evidence type="ECO:0008006" key="5">
    <source>
        <dbReference type="Google" id="ProtNLM"/>
    </source>
</evidence>
<evidence type="ECO:0000256" key="1">
    <source>
        <dbReference type="ARBA" id="ARBA00006803"/>
    </source>
</evidence>
<comment type="similarity">
    <text evidence="1">Belongs to the nematode receptor-like protein sre family.</text>
</comment>
<keyword evidence="2" id="KW-0732">Signal</keyword>
<organism evidence="3 4">
    <name type="scientific">Oesophagostomum dentatum</name>
    <name type="common">Nodular worm</name>
    <dbReference type="NCBI Taxonomy" id="61180"/>
    <lineage>
        <taxon>Eukaryota</taxon>
        <taxon>Metazoa</taxon>
        <taxon>Ecdysozoa</taxon>
        <taxon>Nematoda</taxon>
        <taxon>Chromadorea</taxon>
        <taxon>Rhabditida</taxon>
        <taxon>Rhabditina</taxon>
        <taxon>Rhabditomorpha</taxon>
        <taxon>Strongyloidea</taxon>
        <taxon>Strongylidae</taxon>
        <taxon>Oesophagostomum</taxon>
    </lineage>
</organism>
<dbReference type="Pfam" id="PF03125">
    <property type="entry name" value="Sre"/>
    <property type="match status" value="1"/>
</dbReference>
<dbReference type="EMBL" id="KN550102">
    <property type="protein sequence ID" value="KHJ95039.1"/>
    <property type="molecule type" value="Genomic_DNA"/>
</dbReference>
<gene>
    <name evidence="3" type="ORF">OESDEN_05020</name>
</gene>